<dbReference type="Proteomes" id="UP000019754">
    <property type="component" value="Unassembled WGS sequence"/>
</dbReference>
<protein>
    <submittedName>
        <fullName evidence="2">Uncharacterized protein</fullName>
    </submittedName>
</protein>
<reference evidence="2 3" key="1">
    <citation type="journal article" date="2013" name="Genome Announc.">
        <title>Draft genome sequence of an Actinobacterium, Brachybacterium muris strain UCD-AY4.</title>
        <authorList>
            <person name="Lo J.R."/>
            <person name="Lang J.M."/>
            <person name="Darling A.E."/>
            <person name="Eisen J.A."/>
            <person name="Coil D.A."/>
        </authorList>
    </citation>
    <scope>NUCLEOTIDE SEQUENCE [LARGE SCALE GENOMIC DNA]</scope>
    <source>
        <strain evidence="2 3">UCD-AY4</strain>
    </source>
</reference>
<feature type="region of interest" description="Disordered" evidence="1">
    <location>
        <begin position="1"/>
        <end position="34"/>
    </location>
</feature>
<dbReference type="STRING" id="1249481.D641_0108630"/>
<accession>A0A022KYI6</accession>
<dbReference type="AlphaFoldDB" id="A0A022KYI6"/>
<feature type="compositionally biased region" description="Pro residues" evidence="1">
    <location>
        <begin position="13"/>
        <end position="30"/>
    </location>
</feature>
<organism evidence="2 3">
    <name type="scientific">Brachybacterium muris UCD-AY4</name>
    <dbReference type="NCBI Taxonomy" id="1249481"/>
    <lineage>
        <taxon>Bacteria</taxon>
        <taxon>Bacillati</taxon>
        <taxon>Actinomycetota</taxon>
        <taxon>Actinomycetes</taxon>
        <taxon>Micrococcales</taxon>
        <taxon>Dermabacteraceae</taxon>
        <taxon>Brachybacterium</taxon>
    </lineage>
</organism>
<name>A0A022KYI6_9MICO</name>
<dbReference type="RefSeq" id="WP_017823258.1">
    <property type="nucleotide sequence ID" value="NZ_AORC01000009.1"/>
</dbReference>
<dbReference type="HOGENOM" id="CLU_1248663_0_0_11"/>
<sequence>MTPSGSAPDRAPGAPPADPGSPTPSPPPHSPVFGNRRALLRGIGWATPTAVVSTVVPAYAMSQHDVRFDVNFDGGSGANGFYNTTYLNLGIAPGGTAPFVLTQDLVISVEVVGLNPDSSRERSFSAGSSDGTIVRGTYNPATRTIPLTWTIRAGRSIPRAGIATSNPDIYFIFNDGGLSNRITNKIVITSITGGSTSRALPIDSSVIKDYRSGNVSPDGIY</sequence>
<evidence type="ECO:0000313" key="3">
    <source>
        <dbReference type="Proteomes" id="UP000019754"/>
    </source>
</evidence>
<feature type="compositionally biased region" description="Low complexity" evidence="1">
    <location>
        <begin position="1"/>
        <end position="12"/>
    </location>
</feature>
<proteinExistence type="predicted"/>
<gene>
    <name evidence="2" type="ORF">D641_0108630</name>
</gene>
<evidence type="ECO:0000256" key="1">
    <source>
        <dbReference type="SAM" id="MobiDB-lite"/>
    </source>
</evidence>
<dbReference type="OrthoDB" id="5130592at2"/>
<keyword evidence="3" id="KW-1185">Reference proteome</keyword>
<dbReference type="EMBL" id="AORC01000009">
    <property type="protein sequence ID" value="EYT49542.1"/>
    <property type="molecule type" value="Genomic_DNA"/>
</dbReference>
<comment type="caution">
    <text evidence="2">The sequence shown here is derived from an EMBL/GenBank/DDBJ whole genome shotgun (WGS) entry which is preliminary data.</text>
</comment>
<evidence type="ECO:0000313" key="2">
    <source>
        <dbReference type="EMBL" id="EYT49542.1"/>
    </source>
</evidence>